<evidence type="ECO:0000313" key="3">
    <source>
        <dbReference type="EMBL" id="QAS51820.1"/>
    </source>
</evidence>
<dbReference type="EMBL" id="CP026118">
    <property type="protein sequence ID" value="QAS51820.1"/>
    <property type="molecule type" value="Genomic_DNA"/>
</dbReference>
<feature type="coiled-coil region" evidence="1">
    <location>
        <begin position="30"/>
        <end position="57"/>
    </location>
</feature>
<evidence type="ECO:0000256" key="1">
    <source>
        <dbReference type="SAM" id="Coils"/>
    </source>
</evidence>
<sequence length="173" mass="20149">MNKYKWFIGVFGSLAIVLGGIFLFLLVTDIKDQQQEAENREKAQKEFEEQVDSIEVEAVDADNLPTESFFQDMIHKMSHQKVESNEKWAGHLRITPDRIAEMQAVLLKIEGTSKEYENYDFYEKTLTSWGRGDFENAVEVHNTIWQWKGGNVGRATGLLNAEEEQEYIKRYFD</sequence>
<organism evidence="3 4">
    <name type="scientific">Halobacillus litoralis</name>
    <dbReference type="NCBI Taxonomy" id="45668"/>
    <lineage>
        <taxon>Bacteria</taxon>
        <taxon>Bacillati</taxon>
        <taxon>Bacillota</taxon>
        <taxon>Bacilli</taxon>
        <taxon>Bacillales</taxon>
        <taxon>Bacillaceae</taxon>
        <taxon>Halobacillus</taxon>
    </lineage>
</organism>
<proteinExistence type="predicted"/>
<feature type="transmembrane region" description="Helical" evidence="2">
    <location>
        <begin position="6"/>
        <end position="27"/>
    </location>
</feature>
<dbReference type="RefSeq" id="WP_128523886.1">
    <property type="nucleotide sequence ID" value="NZ_CP026118.1"/>
</dbReference>
<name>A0A410MAW4_9BACI</name>
<dbReference type="InterPro" id="IPR046208">
    <property type="entry name" value="DUF6241"/>
</dbReference>
<gene>
    <name evidence="3" type="ORF">HLI_06010</name>
</gene>
<keyword evidence="2" id="KW-0812">Transmembrane</keyword>
<dbReference type="KEGG" id="hli:HLI_06010"/>
<keyword evidence="2" id="KW-1133">Transmembrane helix</keyword>
<keyword evidence="2" id="KW-0472">Membrane</keyword>
<dbReference type="OrthoDB" id="1932566at2"/>
<evidence type="ECO:0000256" key="2">
    <source>
        <dbReference type="SAM" id="Phobius"/>
    </source>
</evidence>
<evidence type="ECO:0000313" key="4">
    <source>
        <dbReference type="Proteomes" id="UP000287756"/>
    </source>
</evidence>
<keyword evidence="1" id="KW-0175">Coiled coil</keyword>
<evidence type="ECO:0008006" key="5">
    <source>
        <dbReference type="Google" id="ProtNLM"/>
    </source>
</evidence>
<reference evidence="3 4" key="1">
    <citation type="submission" date="2018-01" db="EMBL/GenBank/DDBJ databases">
        <title>The whole genome sequencing and assembly of Halobacillus litoralis ERB031 strain.</title>
        <authorList>
            <person name="Lee S.-J."/>
            <person name="Park M.-K."/>
            <person name="Kim J.-Y."/>
            <person name="Lee Y.-J."/>
            <person name="Yi H."/>
            <person name="Bahn Y.-S."/>
            <person name="Kim J.F."/>
            <person name="Lee D.-W."/>
        </authorList>
    </citation>
    <scope>NUCLEOTIDE SEQUENCE [LARGE SCALE GENOMIC DNA]</scope>
    <source>
        <strain evidence="3 4">ERB 031</strain>
    </source>
</reference>
<dbReference type="Pfam" id="PF19754">
    <property type="entry name" value="DUF6241"/>
    <property type="match status" value="1"/>
</dbReference>
<dbReference type="AlphaFoldDB" id="A0A410MAW4"/>
<dbReference type="Proteomes" id="UP000287756">
    <property type="component" value="Chromosome"/>
</dbReference>
<protein>
    <recommendedName>
        <fullName evidence="5">CTP synthase</fullName>
    </recommendedName>
</protein>
<accession>A0A410MAW4</accession>